<comment type="caution">
    <text evidence="2">The sequence shown here is derived from an EMBL/GenBank/DDBJ whole genome shotgun (WGS) entry which is preliminary data.</text>
</comment>
<dbReference type="InterPro" id="IPR036052">
    <property type="entry name" value="TrpB-like_PALP_sf"/>
</dbReference>
<gene>
    <name evidence="2" type="ORF">QBC34DRAFT_436473</name>
</gene>
<dbReference type="PANTHER" id="PTHR42937:SF1">
    <property type="entry name" value="DIAMINOPROPIONATE AMMONIA-LYASE"/>
    <property type="match status" value="1"/>
</dbReference>
<reference evidence="2" key="1">
    <citation type="journal article" date="2023" name="Mol. Phylogenet. Evol.">
        <title>Genome-scale phylogeny and comparative genomics of the fungal order Sordariales.</title>
        <authorList>
            <person name="Hensen N."/>
            <person name="Bonometti L."/>
            <person name="Westerberg I."/>
            <person name="Brannstrom I.O."/>
            <person name="Guillou S."/>
            <person name="Cros-Aarteil S."/>
            <person name="Calhoun S."/>
            <person name="Haridas S."/>
            <person name="Kuo A."/>
            <person name="Mondo S."/>
            <person name="Pangilinan J."/>
            <person name="Riley R."/>
            <person name="LaButti K."/>
            <person name="Andreopoulos B."/>
            <person name="Lipzen A."/>
            <person name="Chen C."/>
            <person name="Yan M."/>
            <person name="Daum C."/>
            <person name="Ng V."/>
            <person name="Clum A."/>
            <person name="Steindorff A."/>
            <person name="Ohm R.A."/>
            <person name="Martin F."/>
            <person name="Silar P."/>
            <person name="Natvig D.O."/>
            <person name="Lalanne C."/>
            <person name="Gautier V."/>
            <person name="Ament-Velasquez S.L."/>
            <person name="Kruys A."/>
            <person name="Hutchinson M.I."/>
            <person name="Powell A.J."/>
            <person name="Barry K."/>
            <person name="Miller A.N."/>
            <person name="Grigoriev I.V."/>
            <person name="Debuchy R."/>
            <person name="Gladieux P."/>
            <person name="Hiltunen Thoren M."/>
            <person name="Johannesson H."/>
        </authorList>
    </citation>
    <scope>NUCLEOTIDE SEQUENCE</scope>
    <source>
        <strain evidence="2">PSN243</strain>
    </source>
</reference>
<evidence type="ECO:0000313" key="3">
    <source>
        <dbReference type="Proteomes" id="UP001321760"/>
    </source>
</evidence>
<sequence>MPSAIYINPPARTWRFVARQPSSFNASPTRLTPHDFHRQLPFYNLAPLHSLPAVAASLGLSHVLVKDESSRFGLPAFKILGASWAFYRAVCEHLGVDFNRTEFLKSGVLGEVVRERGMNGLKVLTTTEGNWGRAMAKMGAYFGVDTVVYVPEHMVEETRELIREEGAEVVVVDGDYDYAVAAVMKRAENDDRSLMVMDISFEGYEDVQKWVVEGYQTMLDESDEQVTLATGGKFATHTIVPVGCGSIAQGVVQHCKSEERERNGTATGAVIAVEPITAACLKASLENGKATSVKTGISIMCGMNCGTLSTAAWPILQAGVDASIVVGESEAHHAVLGLDELAVKAGPCGASTLAALRIACTAAKAKLRLDEHSVVVLNCTEGPRGYIIPT</sequence>
<dbReference type="Proteomes" id="UP001321760">
    <property type="component" value="Unassembled WGS sequence"/>
</dbReference>
<dbReference type="Gene3D" id="3.40.50.1100">
    <property type="match status" value="3"/>
</dbReference>
<dbReference type="CDD" id="cd00640">
    <property type="entry name" value="Trp-synth-beta_II"/>
    <property type="match status" value="1"/>
</dbReference>
<evidence type="ECO:0000313" key="2">
    <source>
        <dbReference type="EMBL" id="KAK4451343.1"/>
    </source>
</evidence>
<protein>
    <submittedName>
        <fullName evidence="2">Tryptophan synthase beta subunit-like PLP-dependent enzyme</fullName>
    </submittedName>
</protein>
<reference evidence="2" key="2">
    <citation type="submission" date="2023-05" db="EMBL/GenBank/DDBJ databases">
        <authorList>
            <consortium name="Lawrence Berkeley National Laboratory"/>
            <person name="Steindorff A."/>
            <person name="Hensen N."/>
            <person name="Bonometti L."/>
            <person name="Westerberg I."/>
            <person name="Brannstrom I.O."/>
            <person name="Guillou S."/>
            <person name="Cros-Aarteil S."/>
            <person name="Calhoun S."/>
            <person name="Haridas S."/>
            <person name="Kuo A."/>
            <person name="Mondo S."/>
            <person name="Pangilinan J."/>
            <person name="Riley R."/>
            <person name="Labutti K."/>
            <person name="Andreopoulos B."/>
            <person name="Lipzen A."/>
            <person name="Chen C."/>
            <person name="Yanf M."/>
            <person name="Daum C."/>
            <person name="Ng V."/>
            <person name="Clum A."/>
            <person name="Ohm R."/>
            <person name="Martin F."/>
            <person name="Silar P."/>
            <person name="Natvig D."/>
            <person name="Lalanne C."/>
            <person name="Gautier V."/>
            <person name="Ament-Velasquez S.L."/>
            <person name="Kruys A."/>
            <person name="Hutchinson M.I."/>
            <person name="Powell A.J."/>
            <person name="Barry K."/>
            <person name="Miller A.N."/>
            <person name="Grigoriev I.V."/>
            <person name="Debuchy R."/>
            <person name="Gladieux P."/>
            <person name="Thoren M.H."/>
            <person name="Johannesson H."/>
        </authorList>
    </citation>
    <scope>NUCLEOTIDE SEQUENCE</scope>
    <source>
        <strain evidence="2">PSN243</strain>
    </source>
</reference>
<dbReference type="PANTHER" id="PTHR42937">
    <property type="match status" value="1"/>
</dbReference>
<keyword evidence="3" id="KW-1185">Reference proteome</keyword>
<accession>A0AAV9GRR7</accession>
<organism evidence="2 3">
    <name type="scientific">Podospora aff. communis PSN243</name>
    <dbReference type="NCBI Taxonomy" id="3040156"/>
    <lineage>
        <taxon>Eukaryota</taxon>
        <taxon>Fungi</taxon>
        <taxon>Dikarya</taxon>
        <taxon>Ascomycota</taxon>
        <taxon>Pezizomycotina</taxon>
        <taxon>Sordariomycetes</taxon>
        <taxon>Sordariomycetidae</taxon>
        <taxon>Sordariales</taxon>
        <taxon>Podosporaceae</taxon>
        <taxon>Podospora</taxon>
    </lineage>
</organism>
<dbReference type="SUPFAM" id="SSF53686">
    <property type="entry name" value="Tryptophan synthase beta subunit-like PLP-dependent enzymes"/>
    <property type="match status" value="1"/>
</dbReference>
<name>A0AAV9GRR7_9PEZI</name>
<evidence type="ECO:0000259" key="1">
    <source>
        <dbReference type="Pfam" id="PF00291"/>
    </source>
</evidence>
<dbReference type="AlphaFoldDB" id="A0AAV9GRR7"/>
<proteinExistence type="predicted"/>
<dbReference type="Pfam" id="PF00291">
    <property type="entry name" value="PALP"/>
    <property type="match status" value="1"/>
</dbReference>
<dbReference type="InterPro" id="IPR001926">
    <property type="entry name" value="TrpB-like_PALP"/>
</dbReference>
<dbReference type="EMBL" id="MU865928">
    <property type="protein sequence ID" value="KAK4451343.1"/>
    <property type="molecule type" value="Genomic_DNA"/>
</dbReference>
<feature type="domain" description="Tryptophan synthase beta chain-like PALP" evidence="1">
    <location>
        <begin position="46"/>
        <end position="379"/>
    </location>
</feature>